<dbReference type="Proteomes" id="UP000314294">
    <property type="component" value="Unassembled WGS sequence"/>
</dbReference>
<dbReference type="AlphaFoldDB" id="A0A4Z2GLR9"/>
<feature type="region of interest" description="Disordered" evidence="1">
    <location>
        <begin position="148"/>
        <end position="197"/>
    </location>
</feature>
<accession>A0A4Z2GLR9</accession>
<protein>
    <submittedName>
        <fullName evidence="2">Uncharacterized protein</fullName>
    </submittedName>
</protein>
<evidence type="ECO:0000256" key="1">
    <source>
        <dbReference type="SAM" id="MobiDB-lite"/>
    </source>
</evidence>
<feature type="compositionally biased region" description="Polar residues" evidence="1">
    <location>
        <begin position="69"/>
        <end position="87"/>
    </location>
</feature>
<name>A0A4Z2GLR9_9TELE</name>
<evidence type="ECO:0000313" key="2">
    <source>
        <dbReference type="EMBL" id="TNN54446.1"/>
    </source>
</evidence>
<sequence>MLLYPINNTMGMVVGGLHTGPAAGVPATERVSGQNTLGAGPVERAVGCWNAHHSLRCANVQHTLHWDGTGSQPSEQGPNMMTSSSWHGPNVPEGSGRDSGGSPGELEKLFYLIWAGTSRHGLNTQAETMRAGLAFIQEAEEWLKAVEETNQGQPPDHDRTQGNRAQESGALEQQATLKGPRGLKSDLQRAQTPRKQK</sequence>
<evidence type="ECO:0000313" key="3">
    <source>
        <dbReference type="Proteomes" id="UP000314294"/>
    </source>
</evidence>
<organism evidence="2 3">
    <name type="scientific">Liparis tanakae</name>
    <name type="common">Tanaka's snailfish</name>
    <dbReference type="NCBI Taxonomy" id="230148"/>
    <lineage>
        <taxon>Eukaryota</taxon>
        <taxon>Metazoa</taxon>
        <taxon>Chordata</taxon>
        <taxon>Craniata</taxon>
        <taxon>Vertebrata</taxon>
        <taxon>Euteleostomi</taxon>
        <taxon>Actinopterygii</taxon>
        <taxon>Neopterygii</taxon>
        <taxon>Teleostei</taxon>
        <taxon>Neoteleostei</taxon>
        <taxon>Acanthomorphata</taxon>
        <taxon>Eupercaria</taxon>
        <taxon>Perciformes</taxon>
        <taxon>Cottioidei</taxon>
        <taxon>Cottales</taxon>
        <taxon>Liparidae</taxon>
        <taxon>Liparis</taxon>
    </lineage>
</organism>
<dbReference type="EMBL" id="SRLO01000484">
    <property type="protein sequence ID" value="TNN54446.1"/>
    <property type="molecule type" value="Genomic_DNA"/>
</dbReference>
<comment type="caution">
    <text evidence="2">The sequence shown here is derived from an EMBL/GenBank/DDBJ whole genome shotgun (WGS) entry which is preliminary data.</text>
</comment>
<gene>
    <name evidence="2" type="ORF">EYF80_035355</name>
</gene>
<reference evidence="2 3" key="1">
    <citation type="submission" date="2019-03" db="EMBL/GenBank/DDBJ databases">
        <title>First draft genome of Liparis tanakae, snailfish: a comprehensive survey of snailfish specific genes.</title>
        <authorList>
            <person name="Kim W."/>
            <person name="Song I."/>
            <person name="Jeong J.-H."/>
            <person name="Kim D."/>
            <person name="Kim S."/>
            <person name="Ryu S."/>
            <person name="Song J.Y."/>
            <person name="Lee S.K."/>
        </authorList>
    </citation>
    <scope>NUCLEOTIDE SEQUENCE [LARGE SCALE GENOMIC DNA]</scope>
    <source>
        <tissue evidence="2">Muscle</tissue>
    </source>
</reference>
<feature type="compositionally biased region" description="Polar residues" evidence="1">
    <location>
        <begin position="162"/>
        <end position="176"/>
    </location>
</feature>
<feature type="region of interest" description="Disordered" evidence="1">
    <location>
        <begin position="67"/>
        <end position="102"/>
    </location>
</feature>
<keyword evidence="3" id="KW-1185">Reference proteome</keyword>
<proteinExistence type="predicted"/>